<gene>
    <name evidence="3" type="ORF">T069G_07622</name>
</gene>
<dbReference type="GO" id="GO:0005975">
    <property type="term" value="P:carbohydrate metabolic process"/>
    <property type="evidence" value="ECO:0007669"/>
    <property type="project" value="InterPro"/>
</dbReference>
<keyword evidence="3" id="KW-0378">Hydrolase</keyword>
<dbReference type="GO" id="GO:0006516">
    <property type="term" value="P:glycoprotein catabolic process"/>
    <property type="evidence" value="ECO:0007669"/>
    <property type="project" value="TreeGrafter"/>
</dbReference>
<dbReference type="GO" id="GO:0030246">
    <property type="term" value="F:carbohydrate binding"/>
    <property type="evidence" value="ECO:0007669"/>
    <property type="project" value="InterPro"/>
</dbReference>
<dbReference type="AlphaFoldDB" id="A0A9W9E6K2"/>
<dbReference type="InterPro" id="IPR014718">
    <property type="entry name" value="GH-type_carb-bd"/>
</dbReference>
<reference evidence="3" key="1">
    <citation type="submission" date="2022-09" db="EMBL/GenBank/DDBJ databases">
        <title>Chromosome-level assembly of Trichoderma breve T069, a fungus used in development of biopesticide product.</title>
        <authorList>
            <person name="Lin R."/>
            <person name="Liu T."/>
        </authorList>
    </citation>
    <scope>NUCLEOTIDE SEQUENCE</scope>
    <source>
        <strain evidence="3">T069</strain>
    </source>
</reference>
<dbReference type="EMBL" id="JAOPEN010000004">
    <property type="protein sequence ID" value="KAJ4859355.1"/>
    <property type="molecule type" value="Genomic_DNA"/>
</dbReference>
<proteinExistence type="predicted"/>
<comment type="caution">
    <text evidence="3">The sequence shown here is derived from an EMBL/GenBank/DDBJ whole genome shotgun (WGS) entry which is preliminary data.</text>
</comment>
<evidence type="ECO:0000259" key="1">
    <source>
        <dbReference type="Pfam" id="PF07971"/>
    </source>
</evidence>
<dbReference type="GeneID" id="80869520"/>
<dbReference type="Pfam" id="PF07971">
    <property type="entry name" value="Glyco_hydro_92"/>
    <property type="match status" value="1"/>
</dbReference>
<dbReference type="GO" id="GO:0005829">
    <property type="term" value="C:cytosol"/>
    <property type="evidence" value="ECO:0007669"/>
    <property type="project" value="TreeGrafter"/>
</dbReference>
<feature type="domain" description="Glycosyl hydrolase family 92" evidence="1">
    <location>
        <begin position="315"/>
        <end position="655"/>
    </location>
</feature>
<dbReference type="InterPro" id="IPR012939">
    <property type="entry name" value="Glyco_hydro_92"/>
</dbReference>
<dbReference type="Pfam" id="PF17678">
    <property type="entry name" value="Glyco_hydro_92N"/>
    <property type="match status" value="1"/>
</dbReference>
<feature type="domain" description="Glycosyl hydrolase family 92 N-terminal" evidence="2">
    <location>
        <begin position="54"/>
        <end position="309"/>
    </location>
</feature>
<dbReference type="FunFam" id="2.70.98.10:FF:000010">
    <property type="entry name" value="Alpha-1,2-mannosidase family protein"/>
    <property type="match status" value="1"/>
</dbReference>
<protein>
    <submittedName>
        <fullName evidence="3">Glycosyl hydrolase family 92 domain-containing protein</fullName>
    </submittedName>
</protein>
<accession>A0A9W9E6K2</accession>
<name>A0A9W9E6K2_9HYPO</name>
<dbReference type="Gene3D" id="1.20.1050.60">
    <property type="entry name" value="alpha-1,2-mannosidase"/>
    <property type="match status" value="2"/>
</dbReference>
<sequence>MIHQCYSQGEPLHVESSEVARGLPASSPRPDSRGFFLFVASTSLQQHAYPTIDYIDPLIGTANGGHVFPGASLPYGMAKSVADGNKEIQGGYASNDGQITGFSHMHDSGTGGGASLGNFPLFAQTGCVDDDINRCYFPSTLRASDKINSSVVAKPGYFAIQLNTSVKAEMTVTNHTALYRFSFPTDGTPTKLPADGKTPYSPLILADLADLSGSRTDALISVDAHTGRISGNGTFRPSFGIGNYKSYFCADFHGAKLRDTGIFINNRASNTRKSFRTYDDGQNPILPAGAWAQFHPPANNQILVRVGLSFISTDQACHNAEKEIPNFNFESVRSDAEDAWRKKLSVIKVDNTGVSDSLQRTFWSGIYRTLLSPQDYTGENPLWKSNEPYFDSYYCIWDSFRSTHPLLTLVDPHAQALMIRSLIDGFTQGGSNADNLLADSYLKGLKDGIDWDTGYKAVVSDAEEEGTIWTVEGRGGLQSWKTLGYIPTDDWDPNGYGLFTRSISRTIEYSYNDFCIAEMARGLGKHGDAEKYLKRSGNWKNMFDPHSRSNGFTGFLQPRYLNGTFGFQEPAICTDLYNFEGCYLNPGGHETYEAGSWLYTFYVPHDQATLITTLGGPDQFVRRLEYMHDTPGLFYIGDEQAYLLLFIFHYAGRPAGLPGNDDSGAMGSFTALTMLGLYPMSGQDVYIIIPPFFPEVKFTDPRSGKTATIRNINFDASYNNIYIQSAKLNGKPYNKGWVTHSFFLDGGVLELTLGPKENTKFGTAKADFPPSASTNFWS</sequence>
<dbReference type="Gene3D" id="2.70.98.10">
    <property type="match status" value="1"/>
</dbReference>
<dbReference type="SUPFAM" id="SSF48208">
    <property type="entry name" value="Six-hairpin glycosidases"/>
    <property type="match status" value="1"/>
</dbReference>
<dbReference type="GO" id="GO:0005634">
    <property type="term" value="C:nucleus"/>
    <property type="evidence" value="ECO:0007669"/>
    <property type="project" value="TreeGrafter"/>
</dbReference>
<dbReference type="PANTHER" id="PTHR12143:SF42">
    <property type="entry name" value="PUTATIVE SUBFAMILY (AFU_ORTHOLOGUE AFUA_6G13760)-RELATED"/>
    <property type="match status" value="1"/>
</dbReference>
<dbReference type="PANTHER" id="PTHR12143">
    <property type="entry name" value="PEPTIDE N-GLYCANASE PNGASE -RELATED"/>
    <property type="match status" value="1"/>
</dbReference>
<dbReference type="FunFam" id="1.20.1610.10:FF:000002">
    <property type="entry name" value="Alpha-1,2-mannosidase family protein"/>
    <property type="match status" value="1"/>
</dbReference>
<evidence type="ECO:0000313" key="4">
    <source>
        <dbReference type="Proteomes" id="UP001140511"/>
    </source>
</evidence>
<dbReference type="Gene3D" id="1.20.1610.10">
    <property type="entry name" value="alpha-1,2-mannosidases domains"/>
    <property type="match status" value="1"/>
</dbReference>
<dbReference type="Proteomes" id="UP001140511">
    <property type="component" value="Unassembled WGS sequence"/>
</dbReference>
<organism evidence="3 4">
    <name type="scientific">Trichoderma breve</name>
    <dbReference type="NCBI Taxonomy" id="2034170"/>
    <lineage>
        <taxon>Eukaryota</taxon>
        <taxon>Fungi</taxon>
        <taxon>Dikarya</taxon>
        <taxon>Ascomycota</taxon>
        <taxon>Pezizomycotina</taxon>
        <taxon>Sordariomycetes</taxon>
        <taxon>Hypocreomycetidae</taxon>
        <taxon>Hypocreales</taxon>
        <taxon>Hypocreaceae</taxon>
        <taxon>Trichoderma</taxon>
    </lineage>
</organism>
<evidence type="ECO:0000259" key="2">
    <source>
        <dbReference type="Pfam" id="PF17678"/>
    </source>
</evidence>
<dbReference type="InterPro" id="IPR041371">
    <property type="entry name" value="GH92_N"/>
</dbReference>
<keyword evidence="4" id="KW-1185">Reference proteome</keyword>
<evidence type="ECO:0000313" key="3">
    <source>
        <dbReference type="EMBL" id="KAJ4859355.1"/>
    </source>
</evidence>
<dbReference type="GO" id="GO:0000224">
    <property type="term" value="F:peptide-N4-(N-acetyl-beta-glucosaminyl)asparagine amidase activity"/>
    <property type="evidence" value="ECO:0007669"/>
    <property type="project" value="TreeGrafter"/>
</dbReference>
<dbReference type="Gene3D" id="3.30.2080.10">
    <property type="entry name" value="GH92 mannosidase domain"/>
    <property type="match status" value="1"/>
</dbReference>
<dbReference type="InterPro" id="IPR008928">
    <property type="entry name" value="6-hairpin_glycosidase_sf"/>
</dbReference>
<dbReference type="InterPro" id="IPR050883">
    <property type="entry name" value="PNGase"/>
</dbReference>
<dbReference type="RefSeq" id="XP_056028411.1">
    <property type="nucleotide sequence ID" value="XM_056174832.1"/>
</dbReference>